<evidence type="ECO:0008006" key="5">
    <source>
        <dbReference type="Google" id="ProtNLM"/>
    </source>
</evidence>
<dbReference type="Proteomes" id="UP000262878">
    <property type="component" value="Unassembled WGS sequence"/>
</dbReference>
<name>A0A348WL51_9GAMM</name>
<dbReference type="AlphaFoldDB" id="A0A348WL51"/>
<protein>
    <recommendedName>
        <fullName evidence="5">Porin</fullName>
    </recommendedName>
</protein>
<keyword evidence="2" id="KW-0732">Signal</keyword>
<comment type="caution">
    <text evidence="3">The sequence shown here is derived from an EMBL/GenBank/DDBJ whole genome shotgun (WGS) entry which is preliminary data.</text>
</comment>
<evidence type="ECO:0000313" key="3">
    <source>
        <dbReference type="EMBL" id="HAR55263.1"/>
    </source>
</evidence>
<accession>A0A348WL51</accession>
<reference evidence="3 4" key="1">
    <citation type="journal article" date="2018" name="Nat. Biotechnol.">
        <title>A standardized bacterial taxonomy based on genome phylogeny substantially revises the tree of life.</title>
        <authorList>
            <person name="Parks D.H."/>
            <person name="Chuvochina M."/>
            <person name="Waite D.W."/>
            <person name="Rinke C."/>
            <person name="Skarshewski A."/>
            <person name="Chaumeil P.A."/>
            <person name="Hugenholtz P."/>
        </authorList>
    </citation>
    <scope>NUCLEOTIDE SEQUENCE [LARGE SCALE GENOMIC DNA]</scope>
    <source>
        <strain evidence="3">UBA9360</strain>
    </source>
</reference>
<dbReference type="EMBL" id="DMUP01000014">
    <property type="protein sequence ID" value="HAR55263.1"/>
    <property type="molecule type" value="Genomic_DNA"/>
</dbReference>
<sequence>MNITKRPVSLIFAALVFSYANVASAYAQSDEELDARIRAVSESLIREVLQEKNDKILTLETKIKTLEQQLAALKQEQRQEQVQGQSQQKIDTNDSIATANTSDIAPTFTAPTAVITPPENELGLAGFYDFAALSKNVNQRHFEFGGLELGLEYIYSDHLAANAALVWDGDTADVGVAVIDYYWFDDNIPTRGRIFNDPGFHIQLGRFDLPFGIDYQYFASPDRIAYSAPLTTERIQQGGFGGDGLRSYGSWGDVNYAVFWTNSVFEDDGDSIGGRLGLVFGRTPFLLHSQSNSRLEIGASALLDSDGEGHRRNEVFALDLNAEYEQWQLKGEVMWRNEFTGYVDDFDNLFAPRDESAFYIMIAKGFTTWSDMPLTSYVRFDRWLPDYHFNGDDDGMIYRVNPIKRLSMGISMQMHDNVVVKFDYFDTLGSNTDEPDFLTNLGALQLVVLY</sequence>
<gene>
    <name evidence="3" type="ORF">DCR58_00615</name>
</gene>
<evidence type="ECO:0000256" key="2">
    <source>
        <dbReference type="SAM" id="SignalP"/>
    </source>
</evidence>
<evidence type="ECO:0000313" key="4">
    <source>
        <dbReference type="Proteomes" id="UP000262878"/>
    </source>
</evidence>
<evidence type="ECO:0000256" key="1">
    <source>
        <dbReference type="SAM" id="Coils"/>
    </source>
</evidence>
<proteinExistence type="predicted"/>
<keyword evidence="1" id="KW-0175">Coiled coil</keyword>
<feature type="chain" id="PRO_5017038086" description="Porin" evidence="2">
    <location>
        <begin position="26"/>
        <end position="450"/>
    </location>
</feature>
<feature type="coiled-coil region" evidence="1">
    <location>
        <begin position="49"/>
        <end position="83"/>
    </location>
</feature>
<organism evidence="3 4">
    <name type="scientific">Idiomarina baltica</name>
    <dbReference type="NCBI Taxonomy" id="190892"/>
    <lineage>
        <taxon>Bacteria</taxon>
        <taxon>Pseudomonadati</taxon>
        <taxon>Pseudomonadota</taxon>
        <taxon>Gammaproteobacteria</taxon>
        <taxon>Alteromonadales</taxon>
        <taxon>Idiomarinaceae</taxon>
        <taxon>Idiomarina</taxon>
    </lineage>
</organism>
<feature type="signal peptide" evidence="2">
    <location>
        <begin position="1"/>
        <end position="25"/>
    </location>
</feature>